<evidence type="ECO:0000256" key="4">
    <source>
        <dbReference type="ARBA" id="ARBA00022833"/>
    </source>
</evidence>
<evidence type="ECO:0000256" key="1">
    <source>
        <dbReference type="ARBA" id="ARBA00022723"/>
    </source>
</evidence>
<dbReference type="SMART" id="SM00233">
    <property type="entry name" value="PH"/>
    <property type="match status" value="2"/>
</dbReference>
<protein>
    <submittedName>
        <fullName evidence="8">LOW QUALITY PROTEIN: putative pleckstrin homology domain-containing family M member 1P</fullName>
    </submittedName>
</protein>
<accession>A0ABM4ZG33</accession>
<proteinExistence type="predicted"/>
<keyword evidence="3" id="KW-0863">Zinc-finger</keyword>
<reference evidence="8" key="1">
    <citation type="submission" date="2025-08" db="UniProtKB">
        <authorList>
            <consortium name="RefSeq"/>
        </authorList>
    </citation>
    <scope>IDENTIFICATION</scope>
    <source>
        <tissue evidence="8">Cell line</tissue>
    </source>
</reference>
<dbReference type="InterPro" id="IPR001849">
    <property type="entry name" value="PH_domain"/>
</dbReference>
<dbReference type="InterPro" id="IPR025258">
    <property type="entry name" value="RH_dom"/>
</dbReference>
<evidence type="ECO:0000256" key="2">
    <source>
        <dbReference type="ARBA" id="ARBA00022737"/>
    </source>
</evidence>
<feature type="domain" description="PH" evidence="6">
    <location>
        <begin position="171"/>
        <end position="266"/>
    </location>
</feature>
<keyword evidence="4" id="KW-0862">Zinc</keyword>
<feature type="region of interest" description="Disordered" evidence="5">
    <location>
        <begin position="128"/>
        <end position="148"/>
    </location>
</feature>
<dbReference type="GeneID" id="140597297"/>
<gene>
    <name evidence="8" type="primary">LOC140597297</name>
</gene>
<dbReference type="PANTHER" id="PTHR12326:SF5">
    <property type="entry name" value="PLECKSTRIN HOMOLOGY DOMAIN-CONTAINING FAMILY M MEMBER 1"/>
    <property type="match status" value="1"/>
</dbReference>
<evidence type="ECO:0000313" key="7">
    <source>
        <dbReference type="Proteomes" id="UP001652641"/>
    </source>
</evidence>
<dbReference type="SUPFAM" id="SSF50729">
    <property type="entry name" value="PH domain-like"/>
    <property type="match status" value="2"/>
</dbReference>
<sequence>MARCLKCPFLPPGLSSPFRGLMKLGTVERRGATGIWKELFCEFSPLEFHLYLNTEERTCVENCSLLRYESVGPAHSDGHFELVFSGRKLALRPPPRMKMRTGWLDRVWDALQKCRPQQEDEWVNIQYPEQPEDPPATPRGLPSHPDLLTESETLQGTQFCWSSAQVPEPDTIKESLLYLYTDRTWVPYIFSLSLESLKCFRVRNNERMLSDSHGIETIRDILPDTSLGGPSCFKILTAKAVLKLQAGNAEEAALWRVLVRKVLASYLETAEEVVTLGGSLDENCQEVLQFATRENGFLLQCLVAIPTEKGLDSQGCFCAGCSRQIGFSFVQPKLCAFSGLYYCDIGHQDDASVIPARSIHNWDLTKCPVSPEPSLLWPHKAAK</sequence>
<evidence type="ECO:0000313" key="8">
    <source>
        <dbReference type="RefSeq" id="XP_072601504.1"/>
    </source>
</evidence>
<evidence type="ECO:0000256" key="5">
    <source>
        <dbReference type="SAM" id="MobiDB-lite"/>
    </source>
</evidence>
<organism evidence="7 8">
    <name type="scientific">Vulpes vulpes</name>
    <name type="common">Red fox</name>
    <dbReference type="NCBI Taxonomy" id="9627"/>
    <lineage>
        <taxon>Eukaryota</taxon>
        <taxon>Metazoa</taxon>
        <taxon>Chordata</taxon>
        <taxon>Craniata</taxon>
        <taxon>Vertebrata</taxon>
        <taxon>Euteleostomi</taxon>
        <taxon>Mammalia</taxon>
        <taxon>Eutheria</taxon>
        <taxon>Laurasiatheria</taxon>
        <taxon>Carnivora</taxon>
        <taxon>Caniformia</taxon>
        <taxon>Canidae</taxon>
        <taxon>Vulpes</taxon>
    </lineage>
</organism>
<evidence type="ECO:0000259" key="6">
    <source>
        <dbReference type="SMART" id="SM00233"/>
    </source>
</evidence>
<dbReference type="PANTHER" id="PTHR12326">
    <property type="entry name" value="PLECKSTRIN HOMOLOGY DOMAIN CONTAINING PROTEIN"/>
    <property type="match status" value="1"/>
</dbReference>
<name>A0ABM4ZG33_VULVU</name>
<dbReference type="RefSeq" id="XP_072601504.1">
    <property type="nucleotide sequence ID" value="XM_072745403.1"/>
</dbReference>
<dbReference type="Proteomes" id="UP001652641">
    <property type="component" value="Unplaced"/>
</dbReference>
<keyword evidence="7" id="KW-1185">Reference proteome</keyword>
<dbReference type="InterPro" id="IPR051366">
    <property type="entry name" value="DEF8"/>
</dbReference>
<keyword evidence="2" id="KW-0677">Repeat</keyword>
<feature type="domain" description="PH" evidence="6">
    <location>
        <begin position="21"/>
        <end position="114"/>
    </location>
</feature>
<evidence type="ECO:0000256" key="3">
    <source>
        <dbReference type="ARBA" id="ARBA00022771"/>
    </source>
</evidence>
<dbReference type="Pfam" id="PF13901">
    <property type="entry name" value="RH_dom"/>
    <property type="match status" value="1"/>
</dbReference>
<keyword evidence="1" id="KW-0479">Metal-binding</keyword>